<feature type="domain" description="Transglutaminase-like" evidence="1">
    <location>
        <begin position="183"/>
        <end position="243"/>
    </location>
</feature>
<name>A0A7M3S9U9_9FIRM</name>
<evidence type="ECO:0000313" key="2">
    <source>
        <dbReference type="EMBL" id="BCK01367.1"/>
    </source>
</evidence>
<reference evidence="2 3" key="1">
    <citation type="submission" date="2020-08" db="EMBL/GenBank/DDBJ databases">
        <title>Draft genome sequencing of an Anaerocolumna strain isolated from anoxic soil subjected to BSD treatment.</title>
        <authorList>
            <person name="Uek A."/>
            <person name="Tonouchi A."/>
        </authorList>
    </citation>
    <scope>NUCLEOTIDE SEQUENCE [LARGE SCALE GENOMIC DNA]</scope>
    <source>
        <strain evidence="2 3">CTTW</strain>
    </source>
</reference>
<dbReference type="Gene3D" id="3.10.620.30">
    <property type="match status" value="1"/>
</dbReference>
<protein>
    <recommendedName>
        <fullName evidence="1">Transglutaminase-like domain-containing protein</fullName>
    </recommendedName>
</protein>
<dbReference type="InterPro" id="IPR002931">
    <property type="entry name" value="Transglutaminase-like"/>
</dbReference>
<dbReference type="PANTHER" id="PTHR33490:SF3">
    <property type="entry name" value="CONSERVED INTEGRAL MEMBRANE PROTEIN"/>
    <property type="match status" value="1"/>
</dbReference>
<gene>
    <name evidence="2" type="ORF">bsdcttw_44070</name>
</gene>
<dbReference type="KEGG" id="acht:bsdcttw_44070"/>
<dbReference type="RefSeq" id="WP_225903730.1">
    <property type="nucleotide sequence ID" value="NZ_AP023368.1"/>
</dbReference>
<dbReference type="Pfam" id="PF01841">
    <property type="entry name" value="Transglut_core"/>
    <property type="match status" value="1"/>
</dbReference>
<dbReference type="SUPFAM" id="SSF54001">
    <property type="entry name" value="Cysteine proteinases"/>
    <property type="match status" value="1"/>
</dbReference>
<accession>A0A7M3S9U9</accession>
<evidence type="ECO:0000259" key="1">
    <source>
        <dbReference type="SMART" id="SM00460"/>
    </source>
</evidence>
<dbReference type="Proteomes" id="UP000515703">
    <property type="component" value="Chromosome"/>
</dbReference>
<dbReference type="InterPro" id="IPR038765">
    <property type="entry name" value="Papain-like_cys_pep_sf"/>
</dbReference>
<evidence type="ECO:0000313" key="3">
    <source>
        <dbReference type="Proteomes" id="UP000515703"/>
    </source>
</evidence>
<reference evidence="2 3" key="2">
    <citation type="submission" date="2020-08" db="EMBL/GenBank/DDBJ databases">
        <authorList>
            <person name="Ueki A."/>
            <person name="Tonouchi A."/>
        </authorList>
    </citation>
    <scope>NUCLEOTIDE SEQUENCE [LARGE SCALE GENOMIC DNA]</scope>
    <source>
        <strain evidence="2 3">CTTW</strain>
    </source>
</reference>
<organism evidence="2 3">
    <name type="scientific">Anaerocolumna chitinilytica</name>
    <dbReference type="NCBI Taxonomy" id="1727145"/>
    <lineage>
        <taxon>Bacteria</taxon>
        <taxon>Bacillati</taxon>
        <taxon>Bacillota</taxon>
        <taxon>Clostridia</taxon>
        <taxon>Lachnospirales</taxon>
        <taxon>Lachnospiraceae</taxon>
        <taxon>Anaerocolumna</taxon>
    </lineage>
</organism>
<dbReference type="AlphaFoldDB" id="A0A7M3S9U9"/>
<dbReference type="EMBL" id="AP023368">
    <property type="protein sequence ID" value="BCK01367.1"/>
    <property type="molecule type" value="Genomic_DNA"/>
</dbReference>
<keyword evidence="3" id="KW-1185">Reference proteome</keyword>
<dbReference type="SMART" id="SM00460">
    <property type="entry name" value="TGc"/>
    <property type="match status" value="1"/>
</dbReference>
<sequence>MYNFLKKGLLFIVAVILLSESVYIPEMTYAADAAVIDKSEIKNGIIIVDYNNETTSLVRITKDSSKYIYDLSGEVRVPLQLGNGDYKIEVLENIEGNKYRQVAAETINYNDDNGKTVFLQSNEIVNWNSDMASIKKAKALTQNAVTDTEKVAAIYSYIVKNIKYDYEKAETVQNGYVPAIDDVYTAKEGICYDYAVLFAAMLRSVGIPTKVLMGTSTDVTEYHAWNQVYMKDTKKWITIDTTIDAALKTVNMDKMAKKVSHYSIEKQY</sequence>
<dbReference type="PANTHER" id="PTHR33490">
    <property type="entry name" value="BLR5614 PROTEIN-RELATED"/>
    <property type="match status" value="1"/>
</dbReference>
<proteinExistence type="predicted"/>